<dbReference type="PANTHER" id="PTHR30352:SF2">
    <property type="entry name" value="ANAEROBIC RIBONUCLEOSIDE-TRIPHOSPHATE REDUCTASE-ACTIVATING PROTEIN"/>
    <property type="match status" value="1"/>
</dbReference>
<evidence type="ECO:0000313" key="14">
    <source>
        <dbReference type="Proteomes" id="UP001236559"/>
    </source>
</evidence>
<dbReference type="Pfam" id="PF13353">
    <property type="entry name" value="Fer4_12"/>
    <property type="match status" value="1"/>
</dbReference>
<evidence type="ECO:0000313" key="13">
    <source>
        <dbReference type="EMBL" id="MDQ0274802.1"/>
    </source>
</evidence>
<comment type="similarity">
    <text evidence="3 12">Belongs to the organic radical-activating enzymes family.</text>
</comment>
<dbReference type="GO" id="GO:0043365">
    <property type="term" value="F:[formate-C-acetyltransferase]-activating enzyme activity"/>
    <property type="evidence" value="ECO:0007669"/>
    <property type="project" value="UniProtKB-EC"/>
</dbReference>
<evidence type="ECO:0000256" key="6">
    <source>
        <dbReference type="ARBA" id="ARBA00022691"/>
    </source>
</evidence>
<evidence type="ECO:0000256" key="10">
    <source>
        <dbReference type="ARBA" id="ARBA00023014"/>
    </source>
</evidence>
<evidence type="ECO:0000256" key="2">
    <source>
        <dbReference type="ARBA" id="ARBA00003852"/>
    </source>
</evidence>
<keyword evidence="5" id="KW-0004">4Fe-4S</keyword>
<gene>
    <name evidence="13" type="ORF">J2S72_000823</name>
</gene>
<evidence type="ECO:0000256" key="1">
    <source>
        <dbReference type="ARBA" id="ARBA00001966"/>
    </source>
</evidence>
<dbReference type="PROSITE" id="PS01087">
    <property type="entry name" value="RADICAL_ACTIVATING"/>
    <property type="match status" value="1"/>
</dbReference>
<dbReference type="InterPro" id="IPR012837">
    <property type="entry name" value="NrdG"/>
</dbReference>
<dbReference type="SFLD" id="SFLDG01066">
    <property type="entry name" value="organic_radical-activating_enz"/>
    <property type="match status" value="1"/>
</dbReference>
<dbReference type="SFLD" id="SFLDS00029">
    <property type="entry name" value="Radical_SAM"/>
    <property type="match status" value="1"/>
</dbReference>
<evidence type="ECO:0000256" key="8">
    <source>
        <dbReference type="ARBA" id="ARBA00023002"/>
    </source>
</evidence>
<dbReference type="SFLD" id="SFLDF00299">
    <property type="entry name" value="anaerobic_ribonucleoside-triph"/>
    <property type="match status" value="1"/>
</dbReference>
<evidence type="ECO:0000256" key="4">
    <source>
        <dbReference type="ARBA" id="ARBA00014281"/>
    </source>
</evidence>
<accession>A0ABU0AU55</accession>
<comment type="catalytic activity">
    <reaction evidence="11">
        <text>glycyl-[protein] + reduced [flavodoxin] + S-adenosyl-L-methionine = glycin-2-yl radical-[protein] + semiquinone [flavodoxin] + 5'-deoxyadenosine + L-methionine + H(+)</text>
        <dbReference type="Rhea" id="RHEA:61976"/>
        <dbReference type="Rhea" id="RHEA-COMP:10622"/>
        <dbReference type="Rhea" id="RHEA-COMP:14480"/>
        <dbReference type="Rhea" id="RHEA-COMP:15993"/>
        <dbReference type="Rhea" id="RHEA-COMP:15994"/>
        <dbReference type="ChEBI" id="CHEBI:15378"/>
        <dbReference type="ChEBI" id="CHEBI:17319"/>
        <dbReference type="ChEBI" id="CHEBI:29947"/>
        <dbReference type="ChEBI" id="CHEBI:32722"/>
        <dbReference type="ChEBI" id="CHEBI:57618"/>
        <dbReference type="ChEBI" id="CHEBI:57844"/>
        <dbReference type="ChEBI" id="CHEBI:59789"/>
        <dbReference type="ChEBI" id="CHEBI:140311"/>
    </reaction>
</comment>
<dbReference type="EMBL" id="JAUSTN010000004">
    <property type="protein sequence ID" value="MDQ0274802.1"/>
    <property type="molecule type" value="Genomic_DNA"/>
</dbReference>
<dbReference type="NCBIfam" id="TIGR02491">
    <property type="entry name" value="NrdG"/>
    <property type="match status" value="1"/>
</dbReference>
<comment type="cofactor">
    <cofactor evidence="1">
        <name>[4Fe-4S] cluster</name>
        <dbReference type="ChEBI" id="CHEBI:49883"/>
    </cofactor>
</comment>
<dbReference type="InterPro" id="IPR013785">
    <property type="entry name" value="Aldolase_TIM"/>
</dbReference>
<evidence type="ECO:0000256" key="9">
    <source>
        <dbReference type="ARBA" id="ARBA00023004"/>
    </source>
</evidence>
<dbReference type="EC" id="1.97.1.-" evidence="12"/>
<dbReference type="InterPro" id="IPR001989">
    <property type="entry name" value="Radical_activat_CS"/>
</dbReference>
<dbReference type="PIRSF" id="PIRSF000368">
    <property type="entry name" value="NrdG"/>
    <property type="match status" value="1"/>
</dbReference>
<evidence type="ECO:0000256" key="7">
    <source>
        <dbReference type="ARBA" id="ARBA00022723"/>
    </source>
</evidence>
<protein>
    <recommendedName>
        <fullName evidence="4 12">Anaerobic ribonucleoside-triphosphate reductase-activating protein</fullName>
        <ecNumber evidence="12">1.97.1.-</ecNumber>
    </recommendedName>
</protein>
<name>A0ABU0AU55_9FIRM</name>
<evidence type="ECO:0000256" key="11">
    <source>
        <dbReference type="ARBA" id="ARBA00047365"/>
    </source>
</evidence>
<dbReference type="Gene3D" id="3.20.20.70">
    <property type="entry name" value="Aldolase class I"/>
    <property type="match status" value="1"/>
</dbReference>
<evidence type="ECO:0000256" key="12">
    <source>
        <dbReference type="PIRNR" id="PIRNR000368"/>
    </source>
</evidence>
<reference evidence="13 14" key="1">
    <citation type="submission" date="2023-07" db="EMBL/GenBank/DDBJ databases">
        <title>Genomic Encyclopedia of Type Strains, Phase IV (KMG-IV): sequencing the most valuable type-strain genomes for metagenomic binning, comparative biology and taxonomic classification.</title>
        <authorList>
            <person name="Goeker M."/>
        </authorList>
    </citation>
    <scope>NUCLEOTIDE SEQUENCE [LARGE SCALE GENOMIC DNA]</scope>
    <source>
        <strain evidence="13 14">DSM 22616</strain>
    </source>
</reference>
<dbReference type="InterPro" id="IPR058240">
    <property type="entry name" value="rSAM_sf"/>
</dbReference>
<dbReference type="RefSeq" id="WP_307495027.1">
    <property type="nucleotide sequence ID" value="NZ_JAUSTN010000004.1"/>
</dbReference>
<sequence length="171" mass="20130">MNYAQIRKYDIANGPGIRSSIFVTGCKNNCPGCFNKEYQDFDFGNKWTEKETREIIEYLKDPEIEGLTLLGGEPMEHPVELREILLQIKKEVQKNIWVYSGFTYEIILKDENKFNLLKECDFLVDGLFNENLKDLKLRFRGSSNQRIIDIKKSLKENKVVLWDQTVKNNFH</sequence>
<dbReference type="PANTHER" id="PTHR30352">
    <property type="entry name" value="PYRUVATE FORMATE-LYASE-ACTIVATING ENZYME"/>
    <property type="match status" value="1"/>
</dbReference>
<comment type="function">
    <text evidence="2 12">Activation of anaerobic ribonucleoside-triphosphate reductase under anaerobic conditions by generation of an organic free radical, using S-adenosylmethionine and reduced flavodoxin as cosubstrates to produce 5'-deoxy-adenosine.</text>
</comment>
<evidence type="ECO:0000256" key="5">
    <source>
        <dbReference type="ARBA" id="ARBA00022485"/>
    </source>
</evidence>
<dbReference type="Proteomes" id="UP001236559">
    <property type="component" value="Unassembled WGS sequence"/>
</dbReference>
<dbReference type="InterPro" id="IPR034457">
    <property type="entry name" value="Organic_radical-activating"/>
</dbReference>
<proteinExistence type="inferred from homology"/>
<keyword evidence="14" id="KW-1185">Reference proteome</keyword>
<dbReference type="SUPFAM" id="SSF102114">
    <property type="entry name" value="Radical SAM enzymes"/>
    <property type="match status" value="1"/>
</dbReference>
<keyword evidence="8 12" id="KW-0560">Oxidoreductase</keyword>
<dbReference type="InterPro" id="IPR007197">
    <property type="entry name" value="rSAM"/>
</dbReference>
<keyword evidence="7" id="KW-0479">Metal-binding</keyword>
<evidence type="ECO:0000256" key="3">
    <source>
        <dbReference type="ARBA" id="ARBA00009777"/>
    </source>
</evidence>
<organism evidence="13 14">
    <name type="scientific">Peptoniphilus koenoeneniae</name>
    <dbReference type="NCBI Taxonomy" id="507751"/>
    <lineage>
        <taxon>Bacteria</taxon>
        <taxon>Bacillati</taxon>
        <taxon>Bacillota</taxon>
        <taxon>Tissierellia</taxon>
        <taxon>Tissierellales</taxon>
        <taxon>Peptoniphilaceae</taxon>
        <taxon>Peptoniphilus</taxon>
    </lineage>
</organism>
<dbReference type="CDD" id="cd01335">
    <property type="entry name" value="Radical_SAM"/>
    <property type="match status" value="1"/>
</dbReference>
<keyword evidence="9" id="KW-0408">Iron</keyword>
<keyword evidence="6" id="KW-0949">S-adenosyl-L-methionine</keyword>
<keyword evidence="10" id="KW-0411">Iron-sulfur</keyword>
<comment type="caution">
    <text evidence="13">The sequence shown here is derived from an EMBL/GenBank/DDBJ whole genome shotgun (WGS) entry which is preliminary data.</text>
</comment>
<dbReference type="SFLD" id="SFLDG01063">
    <property type="entry name" value="activating_enzymes__group_1"/>
    <property type="match status" value="1"/>
</dbReference>